<dbReference type="InterPro" id="IPR020830">
    <property type="entry name" value="GlycerAld_3-P_DH_AS"/>
</dbReference>
<dbReference type="SUPFAM" id="SSF51735">
    <property type="entry name" value="NAD(P)-binding Rossmann-fold domains"/>
    <property type="match status" value="1"/>
</dbReference>
<gene>
    <name evidence="11" type="primary">gap</name>
    <name evidence="11" type="ORF">EU981_02430</name>
</gene>
<evidence type="ECO:0000256" key="5">
    <source>
        <dbReference type="PIRSR" id="PIRSR000149-2"/>
    </source>
</evidence>
<dbReference type="GO" id="GO:0051287">
    <property type="term" value="F:NAD binding"/>
    <property type="evidence" value="ECO:0007669"/>
    <property type="project" value="InterPro"/>
</dbReference>
<dbReference type="PIRSF" id="PIRSF000149">
    <property type="entry name" value="GAP_DH"/>
    <property type="match status" value="1"/>
</dbReference>
<keyword evidence="3 9" id="KW-0560">Oxidoreductase</keyword>
<dbReference type="SMART" id="SM00846">
    <property type="entry name" value="Gp_dh_N"/>
    <property type="match status" value="1"/>
</dbReference>
<evidence type="ECO:0000256" key="4">
    <source>
        <dbReference type="PIRSR" id="PIRSR000149-1"/>
    </source>
</evidence>
<dbReference type="Gene3D" id="3.40.50.720">
    <property type="entry name" value="NAD(P)-binding Rossmann-like Domain"/>
    <property type="match status" value="1"/>
</dbReference>
<evidence type="ECO:0000256" key="3">
    <source>
        <dbReference type="ARBA" id="ARBA00023002"/>
    </source>
</evidence>
<comment type="similarity">
    <text evidence="1 8">Belongs to the glyceraldehyde-3-phosphate dehydrogenase family.</text>
</comment>
<keyword evidence="6" id="KW-0520">NAD</keyword>
<evidence type="ECO:0000313" key="12">
    <source>
        <dbReference type="Proteomes" id="UP000736856"/>
    </source>
</evidence>
<dbReference type="EC" id="1.2.1.-" evidence="9"/>
<feature type="binding site" evidence="5">
    <location>
        <position position="232"/>
    </location>
    <ligand>
        <name>D-glyceraldehyde 3-phosphate</name>
        <dbReference type="ChEBI" id="CHEBI:59776"/>
    </ligand>
</feature>
<proteinExistence type="inferred from homology"/>
<feature type="binding site" evidence="6">
    <location>
        <begin position="12"/>
        <end position="13"/>
    </location>
    <ligand>
        <name>NAD(+)</name>
        <dbReference type="ChEBI" id="CHEBI:57540"/>
    </ligand>
</feature>
<dbReference type="FunFam" id="3.40.50.720:FF:000001">
    <property type="entry name" value="Glyceraldehyde-3-phosphate dehydrogenase"/>
    <property type="match status" value="1"/>
</dbReference>
<dbReference type="InterPro" id="IPR020829">
    <property type="entry name" value="GlycerAld_3-P_DH_cat"/>
</dbReference>
<evidence type="ECO:0000313" key="11">
    <source>
        <dbReference type="EMBL" id="MBL0848940.1"/>
    </source>
</evidence>
<evidence type="ECO:0000256" key="1">
    <source>
        <dbReference type="ARBA" id="ARBA00007406"/>
    </source>
</evidence>
<evidence type="ECO:0000256" key="6">
    <source>
        <dbReference type="PIRSR" id="PIRSR000149-3"/>
    </source>
</evidence>
<dbReference type="InterPro" id="IPR020831">
    <property type="entry name" value="GlycerAld/Erythrose_P_DH"/>
</dbReference>
<feature type="binding site" evidence="6">
    <location>
        <position position="80"/>
    </location>
    <ligand>
        <name>NAD(+)</name>
        <dbReference type="ChEBI" id="CHEBI:57540"/>
    </ligand>
</feature>
<feature type="binding site" evidence="6">
    <location>
        <position position="36"/>
    </location>
    <ligand>
        <name>NAD(+)</name>
        <dbReference type="ChEBI" id="CHEBI:57540"/>
    </ligand>
</feature>
<feature type="binding site" evidence="5">
    <location>
        <begin position="209"/>
        <end position="210"/>
    </location>
    <ligand>
        <name>D-glyceraldehyde 3-phosphate</name>
        <dbReference type="ChEBI" id="CHEBI:59776"/>
    </ligand>
</feature>
<dbReference type="CDD" id="cd18126">
    <property type="entry name" value="GAPDH_I_C"/>
    <property type="match status" value="1"/>
</dbReference>
<dbReference type="NCBIfam" id="TIGR01534">
    <property type="entry name" value="GAPDH-I"/>
    <property type="match status" value="1"/>
</dbReference>
<dbReference type="EMBL" id="SEOL01000003">
    <property type="protein sequence ID" value="MBL0848940.1"/>
    <property type="molecule type" value="Genomic_DNA"/>
</dbReference>
<evidence type="ECO:0000256" key="9">
    <source>
        <dbReference type="RuleBase" id="RU361160"/>
    </source>
</evidence>
<evidence type="ECO:0000259" key="10">
    <source>
        <dbReference type="SMART" id="SM00846"/>
    </source>
</evidence>
<keyword evidence="6" id="KW-0547">Nucleotide-binding</keyword>
<feature type="binding site" evidence="6">
    <location>
        <position position="120"/>
    </location>
    <ligand>
        <name>NAD(+)</name>
        <dbReference type="ChEBI" id="CHEBI:57540"/>
    </ligand>
</feature>
<dbReference type="CDD" id="cd05214">
    <property type="entry name" value="GAPDH_I_N"/>
    <property type="match status" value="1"/>
</dbReference>
<evidence type="ECO:0000256" key="2">
    <source>
        <dbReference type="ARBA" id="ARBA00011881"/>
    </source>
</evidence>
<comment type="caution">
    <text evidence="11">The sequence shown here is derived from an EMBL/GenBank/DDBJ whole genome shotgun (WGS) entry which is preliminary data.</text>
</comment>
<feature type="site" description="Activates thiol group during catalysis" evidence="7">
    <location>
        <position position="178"/>
    </location>
</feature>
<dbReference type="GO" id="GO:0006006">
    <property type="term" value="P:glucose metabolic process"/>
    <property type="evidence" value="ECO:0007669"/>
    <property type="project" value="InterPro"/>
</dbReference>
<dbReference type="PRINTS" id="PR00078">
    <property type="entry name" value="G3PDHDRGNASE"/>
</dbReference>
<dbReference type="Gene3D" id="3.30.360.10">
    <property type="entry name" value="Dihydrodipicolinate Reductase, domain 2"/>
    <property type="match status" value="1"/>
</dbReference>
<evidence type="ECO:0000256" key="7">
    <source>
        <dbReference type="PIRSR" id="PIRSR000149-4"/>
    </source>
</evidence>
<dbReference type="PROSITE" id="PS00071">
    <property type="entry name" value="GAPDH"/>
    <property type="match status" value="1"/>
</dbReference>
<dbReference type="SUPFAM" id="SSF55347">
    <property type="entry name" value="Glyceraldehyde-3-phosphate dehydrogenase-like, C-terminal domain"/>
    <property type="match status" value="1"/>
</dbReference>
<dbReference type="InterPro" id="IPR020828">
    <property type="entry name" value="GlycerAld_3-P_DH_NAD(P)-bd"/>
</dbReference>
<sequence length="333" mass="36323">MVSKIAINGLGRIGRCIIRALIESERDDIKVVAVNDLNPIETIVHLLRYDSVHGKCPKDVHIVGDTIDVGFGPIKVTNIRDPRQLPWKDVDIAMECTGFFATREKASFHLSNGSKKVLVSAPCKDADKTIVYGVNHTSLSNDDIIISNASCTTNCLAPIAYVLDKVIGIKKGYMTTVHSYTSDQNILDAGHSDLYRARASAISMIPTSTGAAKAVGLVLPNLKGKLDGSSIRVPTPNVSMVDLKLVTSRDVSVKEINETIRAYSEGELKNILGYVEIPLVSVDFNHSSYSSIFAADQTKVVDKNLVRVLSWYDNEWGFSNRMLDTASAIGRLA</sequence>
<dbReference type="GO" id="GO:0016620">
    <property type="term" value="F:oxidoreductase activity, acting on the aldehyde or oxo group of donors, NAD or NADP as acceptor"/>
    <property type="evidence" value="ECO:0007669"/>
    <property type="project" value="InterPro"/>
</dbReference>
<organism evidence="11 12">
    <name type="scientific">Candidatus Liberibacter ctenarytainae</name>
    <dbReference type="NCBI Taxonomy" id="2020335"/>
    <lineage>
        <taxon>Bacteria</taxon>
        <taxon>Pseudomonadati</taxon>
        <taxon>Pseudomonadota</taxon>
        <taxon>Alphaproteobacteria</taxon>
        <taxon>Hyphomicrobiales</taxon>
        <taxon>Rhizobiaceae</taxon>
        <taxon>Liberibacter</taxon>
    </lineage>
</organism>
<dbReference type="Proteomes" id="UP000736856">
    <property type="component" value="Unassembled WGS sequence"/>
</dbReference>
<feature type="domain" description="Glyceraldehyde 3-phosphate dehydrogenase NAD(P) binding" evidence="10">
    <location>
        <begin position="3"/>
        <end position="151"/>
    </location>
</feature>
<feature type="active site" description="Nucleophile" evidence="4">
    <location>
        <position position="151"/>
    </location>
</feature>
<feature type="binding site" evidence="5">
    <location>
        <begin position="150"/>
        <end position="152"/>
    </location>
    <ligand>
        <name>D-glyceraldehyde 3-phosphate</name>
        <dbReference type="ChEBI" id="CHEBI:59776"/>
    </ligand>
</feature>
<dbReference type="Pfam" id="PF02800">
    <property type="entry name" value="Gp_dh_C"/>
    <property type="match status" value="1"/>
</dbReference>
<dbReference type="GO" id="GO:0050661">
    <property type="term" value="F:NADP binding"/>
    <property type="evidence" value="ECO:0007669"/>
    <property type="project" value="InterPro"/>
</dbReference>
<feature type="binding site" evidence="6">
    <location>
        <position position="314"/>
    </location>
    <ligand>
        <name>NAD(+)</name>
        <dbReference type="ChEBI" id="CHEBI:57540"/>
    </ligand>
</feature>
<evidence type="ECO:0000256" key="8">
    <source>
        <dbReference type="RuleBase" id="RU000397"/>
    </source>
</evidence>
<protein>
    <recommendedName>
        <fullName evidence="9">Glyceraldehyde-3-phosphate dehydrogenase</fullName>
        <ecNumber evidence="9">1.2.1.-</ecNumber>
    </recommendedName>
</protein>
<accession>A0A937ABZ3</accession>
<dbReference type="Pfam" id="PF00044">
    <property type="entry name" value="Gp_dh_N"/>
    <property type="match status" value="1"/>
</dbReference>
<dbReference type="InterPro" id="IPR036291">
    <property type="entry name" value="NAD(P)-bd_dom_sf"/>
</dbReference>
<dbReference type="PANTHER" id="PTHR43148">
    <property type="entry name" value="GLYCERALDEHYDE-3-PHOSPHATE DEHYDROGENASE 2"/>
    <property type="match status" value="1"/>
</dbReference>
<reference evidence="11" key="1">
    <citation type="submission" date="2019-02" db="EMBL/GenBank/DDBJ databases">
        <title>A novel Candidatus Liberibacter species associated with the New Zealand native fuchsia psyllid, Ctenarytaina fuchsiae.</title>
        <authorList>
            <person name="Thompson S.M."/>
            <person name="Jorgensen N."/>
            <person name="David C."/>
            <person name="Bulman S.R."/>
            <person name="Smith G.R."/>
        </authorList>
    </citation>
    <scope>NUCLEOTIDE SEQUENCE</scope>
    <source>
        <strain evidence="11">Oxford</strain>
    </source>
</reference>
<name>A0A937ABZ3_9HYPH</name>
<dbReference type="InterPro" id="IPR006424">
    <property type="entry name" value="Glyceraldehyde-3-P_DH_1"/>
</dbReference>
<comment type="subunit">
    <text evidence="2">Homotetramer.</text>
</comment>
<dbReference type="FunFam" id="3.30.360.10:FF:000002">
    <property type="entry name" value="Glyceraldehyde-3-phosphate dehydrogenase"/>
    <property type="match status" value="1"/>
</dbReference>
<dbReference type="AlphaFoldDB" id="A0A937ABZ3"/>
<feature type="binding site" evidence="5">
    <location>
        <position position="181"/>
    </location>
    <ligand>
        <name>D-glyceraldehyde 3-phosphate</name>
        <dbReference type="ChEBI" id="CHEBI:59776"/>
    </ligand>
</feature>